<protein>
    <submittedName>
        <fullName evidence="10">Membrane transporter (Hexose transporter)</fullName>
    </submittedName>
</protein>
<evidence type="ECO:0000313" key="11">
    <source>
        <dbReference type="Proteomes" id="UP001281614"/>
    </source>
</evidence>
<evidence type="ECO:0000256" key="1">
    <source>
        <dbReference type="ARBA" id="ARBA00004141"/>
    </source>
</evidence>
<keyword evidence="5 8" id="KW-1133">Transmembrane helix</keyword>
<feature type="transmembrane region" description="Helical" evidence="8">
    <location>
        <begin position="238"/>
        <end position="260"/>
    </location>
</feature>
<dbReference type="Proteomes" id="UP001281614">
    <property type="component" value="Unassembled WGS sequence"/>
</dbReference>
<gene>
    <name evidence="10" type="ORF">CKAH01_18274</name>
</gene>
<feature type="transmembrane region" description="Helical" evidence="8">
    <location>
        <begin position="194"/>
        <end position="218"/>
    </location>
</feature>
<proteinExistence type="inferred from homology"/>
<feature type="transmembrane region" description="Helical" evidence="8">
    <location>
        <begin position="138"/>
        <end position="156"/>
    </location>
</feature>
<dbReference type="PROSITE" id="PS50850">
    <property type="entry name" value="MFS"/>
    <property type="match status" value="1"/>
</dbReference>
<evidence type="ECO:0000313" key="10">
    <source>
        <dbReference type="EMBL" id="KAK2745299.1"/>
    </source>
</evidence>
<reference evidence="10" key="1">
    <citation type="submission" date="2023-02" db="EMBL/GenBank/DDBJ databases">
        <title>Colletotrichum kahawae CIFC_Que2 genome sequencing and assembly.</title>
        <authorList>
            <person name="Baroncelli R."/>
        </authorList>
    </citation>
    <scope>NUCLEOTIDE SEQUENCE</scope>
    <source>
        <strain evidence="10">CIFC_Que2</strain>
    </source>
</reference>
<feature type="domain" description="Major facilitator superfamily (MFS) profile" evidence="9">
    <location>
        <begin position="70"/>
        <end position="518"/>
    </location>
</feature>
<sequence length="523" mass="56949">MTSRMEKNDGEMEAQKTAGQPTQTSDVATAGTFVTVDEDILDLQDLDPALNLKMYLVNNAIDEIGWTPYHTKLFFLNGFGYAVDSMITLFQSVIATQAFREFGERGYANGLTIASYVGMLLGALFWGFGADIIGRRHAFNVSLLVCSVSCIIAGAMPNWESLGFFIAMVSFGAGGNLIMDTAVFLEYLPSNKQWLLTALACWWGAGQAVAGFLAWGFLVPDSWNCSDAASCTKANNWGWRYTMFTGGALVFVMSVLRVTVIKLRETPKYLLGVGDEAAVVATFQYLATTYNRPCSLTEADLAACGTVTSAHSKKRFSVGETLLHIRGLFSNKKMSFSTTGIFLSWTLIGLAYPLFYVFLPTYLANKGAIFHRTQFETWRNYALTNISGIPGPIVAGFMCNTKLGRKYTMAIGAMITMAFFFAYTAVQTSVQDLTLTCMIAFCINIYYGTLYAYTPEVLPSAHRATGNSIAVACNRVMGIISAVVASEGNTGTPAPLYVCAALFVGMAGVSVLFPYEPYGRRSS</sequence>
<accession>A0AAE0D4U0</accession>
<feature type="region of interest" description="Disordered" evidence="7">
    <location>
        <begin position="1"/>
        <end position="24"/>
    </location>
</feature>
<dbReference type="AlphaFoldDB" id="A0AAE0D4U0"/>
<name>A0AAE0D4U0_COLKA</name>
<evidence type="ECO:0000256" key="7">
    <source>
        <dbReference type="SAM" id="MobiDB-lite"/>
    </source>
</evidence>
<feature type="transmembrane region" description="Helical" evidence="8">
    <location>
        <begin position="162"/>
        <end position="187"/>
    </location>
</feature>
<dbReference type="InterPro" id="IPR036259">
    <property type="entry name" value="MFS_trans_sf"/>
</dbReference>
<evidence type="ECO:0000256" key="8">
    <source>
        <dbReference type="SAM" id="Phobius"/>
    </source>
</evidence>
<dbReference type="InterPro" id="IPR011701">
    <property type="entry name" value="MFS"/>
</dbReference>
<dbReference type="Pfam" id="PF07690">
    <property type="entry name" value="MFS_1"/>
    <property type="match status" value="1"/>
</dbReference>
<feature type="transmembrane region" description="Helical" evidence="8">
    <location>
        <begin position="336"/>
        <end position="359"/>
    </location>
</feature>
<keyword evidence="3" id="KW-0813">Transport</keyword>
<evidence type="ECO:0000259" key="9">
    <source>
        <dbReference type="PROSITE" id="PS50850"/>
    </source>
</evidence>
<feature type="transmembrane region" description="Helical" evidence="8">
    <location>
        <begin position="433"/>
        <end position="453"/>
    </location>
</feature>
<dbReference type="PANTHER" id="PTHR23511:SF4">
    <property type="entry name" value="MAJOR FACILITATOR SUPERFAMILY (MFS) PROFILE DOMAIN-CONTAINING PROTEIN"/>
    <property type="match status" value="1"/>
</dbReference>
<comment type="similarity">
    <text evidence="2">Belongs to the major facilitator superfamily.</text>
</comment>
<comment type="caution">
    <text evidence="10">The sequence shown here is derived from an EMBL/GenBank/DDBJ whole genome shotgun (WGS) entry which is preliminary data.</text>
</comment>
<dbReference type="FunFam" id="1.20.1250.20:FF:000171">
    <property type="entry name" value="MFS general substrate transporter"/>
    <property type="match status" value="1"/>
</dbReference>
<comment type="subcellular location">
    <subcellularLocation>
        <location evidence="1">Membrane</location>
        <topology evidence="1">Multi-pass membrane protein</topology>
    </subcellularLocation>
</comment>
<evidence type="ECO:0000256" key="5">
    <source>
        <dbReference type="ARBA" id="ARBA00022989"/>
    </source>
</evidence>
<evidence type="ECO:0000256" key="3">
    <source>
        <dbReference type="ARBA" id="ARBA00022448"/>
    </source>
</evidence>
<keyword evidence="6 8" id="KW-0472">Membrane</keyword>
<dbReference type="CDD" id="cd17316">
    <property type="entry name" value="MFS_SV2_like"/>
    <property type="match status" value="1"/>
</dbReference>
<dbReference type="GO" id="GO:0016020">
    <property type="term" value="C:membrane"/>
    <property type="evidence" value="ECO:0007669"/>
    <property type="project" value="UniProtKB-SubCell"/>
</dbReference>
<feature type="transmembrane region" description="Helical" evidence="8">
    <location>
        <begin position="106"/>
        <end position="126"/>
    </location>
</feature>
<dbReference type="GO" id="GO:0022857">
    <property type="term" value="F:transmembrane transporter activity"/>
    <property type="evidence" value="ECO:0007669"/>
    <property type="project" value="InterPro"/>
</dbReference>
<evidence type="ECO:0000256" key="6">
    <source>
        <dbReference type="ARBA" id="ARBA00023136"/>
    </source>
</evidence>
<feature type="transmembrane region" description="Helical" evidence="8">
    <location>
        <begin position="407"/>
        <end position="426"/>
    </location>
</feature>
<evidence type="ECO:0000256" key="2">
    <source>
        <dbReference type="ARBA" id="ARBA00008335"/>
    </source>
</evidence>
<dbReference type="Gene3D" id="1.20.1250.20">
    <property type="entry name" value="MFS general substrate transporter like domains"/>
    <property type="match status" value="1"/>
</dbReference>
<feature type="transmembrane region" description="Helical" evidence="8">
    <location>
        <begin position="73"/>
        <end position="94"/>
    </location>
</feature>
<dbReference type="EMBL" id="VYYT01000303">
    <property type="protein sequence ID" value="KAK2745299.1"/>
    <property type="molecule type" value="Genomic_DNA"/>
</dbReference>
<keyword evidence="11" id="KW-1185">Reference proteome</keyword>
<dbReference type="PANTHER" id="PTHR23511">
    <property type="entry name" value="SYNAPTIC VESICLE GLYCOPROTEIN 2"/>
    <property type="match status" value="1"/>
</dbReference>
<feature type="transmembrane region" description="Helical" evidence="8">
    <location>
        <begin position="494"/>
        <end position="515"/>
    </location>
</feature>
<dbReference type="InterPro" id="IPR020846">
    <property type="entry name" value="MFS_dom"/>
</dbReference>
<evidence type="ECO:0000256" key="4">
    <source>
        <dbReference type="ARBA" id="ARBA00022692"/>
    </source>
</evidence>
<organism evidence="10 11">
    <name type="scientific">Colletotrichum kahawae</name>
    <name type="common">Coffee berry disease fungus</name>
    <dbReference type="NCBI Taxonomy" id="34407"/>
    <lineage>
        <taxon>Eukaryota</taxon>
        <taxon>Fungi</taxon>
        <taxon>Dikarya</taxon>
        <taxon>Ascomycota</taxon>
        <taxon>Pezizomycotina</taxon>
        <taxon>Sordariomycetes</taxon>
        <taxon>Hypocreomycetidae</taxon>
        <taxon>Glomerellales</taxon>
        <taxon>Glomerellaceae</taxon>
        <taxon>Colletotrichum</taxon>
        <taxon>Colletotrichum gloeosporioides species complex</taxon>
    </lineage>
</organism>
<feature type="compositionally biased region" description="Basic and acidic residues" evidence="7">
    <location>
        <begin position="1"/>
        <end position="14"/>
    </location>
</feature>
<dbReference type="SUPFAM" id="SSF103473">
    <property type="entry name" value="MFS general substrate transporter"/>
    <property type="match status" value="1"/>
</dbReference>
<keyword evidence="4 8" id="KW-0812">Transmembrane</keyword>